<feature type="region of interest" description="Disordered" evidence="1">
    <location>
        <begin position="1"/>
        <end position="135"/>
    </location>
</feature>
<dbReference type="EMBL" id="JAPEUY010000002">
    <property type="protein sequence ID" value="KAJ4376415.1"/>
    <property type="molecule type" value="Genomic_DNA"/>
</dbReference>
<dbReference type="CDD" id="cd06257">
    <property type="entry name" value="DnaJ"/>
    <property type="match status" value="1"/>
</dbReference>
<feature type="compositionally biased region" description="Polar residues" evidence="1">
    <location>
        <begin position="114"/>
        <end position="129"/>
    </location>
</feature>
<feature type="compositionally biased region" description="Polar residues" evidence="1">
    <location>
        <begin position="1"/>
        <end position="16"/>
    </location>
</feature>
<accession>A0A9W8YG71</accession>
<organism evidence="3 4">
    <name type="scientific">Neocucurbitaria cava</name>
    <dbReference type="NCBI Taxonomy" id="798079"/>
    <lineage>
        <taxon>Eukaryota</taxon>
        <taxon>Fungi</taxon>
        <taxon>Dikarya</taxon>
        <taxon>Ascomycota</taxon>
        <taxon>Pezizomycotina</taxon>
        <taxon>Dothideomycetes</taxon>
        <taxon>Pleosporomycetidae</taxon>
        <taxon>Pleosporales</taxon>
        <taxon>Pleosporineae</taxon>
        <taxon>Cucurbitariaceae</taxon>
        <taxon>Neocucurbitaria</taxon>
    </lineage>
</organism>
<dbReference type="Gene3D" id="1.10.287.110">
    <property type="entry name" value="DnaJ domain"/>
    <property type="match status" value="1"/>
</dbReference>
<proteinExistence type="predicted"/>
<protein>
    <recommendedName>
        <fullName evidence="2">J domain-containing protein</fullName>
    </recommendedName>
</protein>
<feature type="compositionally biased region" description="Low complexity" evidence="1">
    <location>
        <begin position="44"/>
        <end position="57"/>
    </location>
</feature>
<evidence type="ECO:0000313" key="3">
    <source>
        <dbReference type="EMBL" id="KAJ4376415.1"/>
    </source>
</evidence>
<sequence length="230" mass="26005">MSLSSPKHPTSNSDQPQVHAAIPVRRRRRPAPLFTIHRDPDVENAPATPAPRCTTPNPRKPLAEKTDHGNSTPSPSPRAPDTPFTLSPLDPNWEDFENYNPFLTPPPTPLGPSRMQSPLPSPRTPTASSRHIPRTARRRRAAVVAYYPRIAPTHMYLYEMMGLNDWKVSTTAIKVAWRKKALQLHPDRVVEEQRERATLDMQLLNAAKEVLCDSARRAQYHLDGKMPWVV</sequence>
<evidence type="ECO:0000313" key="4">
    <source>
        <dbReference type="Proteomes" id="UP001140560"/>
    </source>
</evidence>
<dbReference type="OrthoDB" id="10250354at2759"/>
<gene>
    <name evidence="3" type="ORF">N0V83_001698</name>
</gene>
<evidence type="ECO:0000256" key="1">
    <source>
        <dbReference type="SAM" id="MobiDB-lite"/>
    </source>
</evidence>
<feature type="domain" description="J" evidence="2">
    <location>
        <begin position="156"/>
        <end position="224"/>
    </location>
</feature>
<reference evidence="3" key="1">
    <citation type="submission" date="2022-10" db="EMBL/GenBank/DDBJ databases">
        <title>Tapping the CABI collections for fungal endophytes: first genome assemblies for Collariella, Neodidymelliopsis, Ascochyta clinopodiicola, Didymella pomorum, Didymosphaeria variabile, Neocosmospora piperis and Neocucurbitaria cava.</title>
        <authorList>
            <person name="Hill R."/>
        </authorList>
    </citation>
    <scope>NUCLEOTIDE SEQUENCE</scope>
    <source>
        <strain evidence="3">IMI 356814</strain>
    </source>
</reference>
<evidence type="ECO:0000259" key="2">
    <source>
        <dbReference type="PROSITE" id="PS50076"/>
    </source>
</evidence>
<dbReference type="InterPro" id="IPR001623">
    <property type="entry name" value="DnaJ_domain"/>
</dbReference>
<keyword evidence="4" id="KW-1185">Reference proteome</keyword>
<dbReference type="SMART" id="SM00271">
    <property type="entry name" value="DnaJ"/>
    <property type="match status" value="1"/>
</dbReference>
<name>A0A9W8YG71_9PLEO</name>
<dbReference type="Proteomes" id="UP001140560">
    <property type="component" value="Unassembled WGS sequence"/>
</dbReference>
<dbReference type="PANTHER" id="PTHR24074">
    <property type="entry name" value="CO-CHAPERONE PROTEIN DJLA"/>
    <property type="match status" value="1"/>
</dbReference>
<dbReference type="InterPro" id="IPR036869">
    <property type="entry name" value="J_dom_sf"/>
</dbReference>
<dbReference type="SUPFAM" id="SSF46565">
    <property type="entry name" value="Chaperone J-domain"/>
    <property type="match status" value="1"/>
</dbReference>
<dbReference type="Pfam" id="PF00226">
    <property type="entry name" value="DnaJ"/>
    <property type="match status" value="1"/>
</dbReference>
<comment type="caution">
    <text evidence="3">The sequence shown here is derived from an EMBL/GenBank/DDBJ whole genome shotgun (WGS) entry which is preliminary data.</text>
</comment>
<dbReference type="PROSITE" id="PS50076">
    <property type="entry name" value="DNAJ_2"/>
    <property type="match status" value="1"/>
</dbReference>
<dbReference type="AlphaFoldDB" id="A0A9W8YG71"/>
<dbReference type="InterPro" id="IPR050817">
    <property type="entry name" value="DjlA_DnaK_co-chaperone"/>
</dbReference>